<protein>
    <submittedName>
        <fullName evidence="3">Uncharacterized protein</fullName>
    </submittedName>
</protein>
<dbReference type="RefSeq" id="XP_020431336.1">
    <property type="nucleotide sequence ID" value="XM_020578872.1"/>
</dbReference>
<gene>
    <name evidence="3" type="ORF">PPL_08043</name>
</gene>
<sequence length="325" mass="36934">MNQININSMNSIRIASGFNGYFELDFPVALTSLLKPTEYIEIIRRVNKINRAPKLIIISSLLIYLLVAIYLGCLRFKQQKNPISPLVMTFILVALAFINIIIVIFTLDRARKRVEYYLYCVNSANRNRLVTFEFINKSIIVKYLPATTPLLQSNRDSEQHTPTFIIHPERSPHFSGELQPIPVVPTYYKNIDSIEYELLKQKQQQAQQKQQQQAQQQQQQQAQQLILTKSPTTSISTSPSLVNDKSKIVQSIPTLSINNNQCSSSNNSILYLNIDDCDENEAINNNSIKNKSHPLKPNEASSSSDHIITLPTTILLTSTQNVDDL</sequence>
<dbReference type="GeneID" id="31363522"/>
<accession>D3BHN8</accession>
<evidence type="ECO:0000313" key="3">
    <source>
        <dbReference type="EMBL" id="EFA79215.1"/>
    </source>
</evidence>
<proteinExistence type="predicted"/>
<dbReference type="InParanoid" id="D3BHN8"/>
<name>D3BHN8_HETP5</name>
<feature type="region of interest" description="Disordered" evidence="1">
    <location>
        <begin position="285"/>
        <end position="304"/>
    </location>
</feature>
<reference evidence="3 4" key="1">
    <citation type="journal article" date="2011" name="Genome Res.">
        <title>Phylogeny-wide analysis of social amoeba genomes highlights ancient origins for complex intercellular communication.</title>
        <authorList>
            <person name="Heidel A.J."/>
            <person name="Lawal H.M."/>
            <person name="Felder M."/>
            <person name="Schilde C."/>
            <person name="Helps N.R."/>
            <person name="Tunggal B."/>
            <person name="Rivero F."/>
            <person name="John U."/>
            <person name="Schleicher M."/>
            <person name="Eichinger L."/>
            <person name="Platzer M."/>
            <person name="Noegel A.A."/>
            <person name="Schaap P."/>
            <person name="Gloeckner G."/>
        </authorList>
    </citation>
    <scope>NUCLEOTIDE SEQUENCE [LARGE SCALE GENOMIC DNA]</scope>
    <source>
        <strain evidence="4">ATCC 26659 / Pp 5 / PN500</strain>
    </source>
</reference>
<dbReference type="AlphaFoldDB" id="D3BHN8"/>
<feature type="transmembrane region" description="Helical" evidence="2">
    <location>
        <begin position="83"/>
        <end position="107"/>
    </location>
</feature>
<evidence type="ECO:0000256" key="2">
    <source>
        <dbReference type="SAM" id="Phobius"/>
    </source>
</evidence>
<evidence type="ECO:0000256" key="1">
    <source>
        <dbReference type="SAM" id="MobiDB-lite"/>
    </source>
</evidence>
<organism evidence="3 4">
    <name type="scientific">Heterostelium pallidum (strain ATCC 26659 / Pp 5 / PN500)</name>
    <name type="common">Cellular slime mold</name>
    <name type="synonym">Polysphondylium pallidum</name>
    <dbReference type="NCBI Taxonomy" id="670386"/>
    <lineage>
        <taxon>Eukaryota</taxon>
        <taxon>Amoebozoa</taxon>
        <taxon>Evosea</taxon>
        <taxon>Eumycetozoa</taxon>
        <taxon>Dictyostelia</taxon>
        <taxon>Acytosteliales</taxon>
        <taxon>Acytosteliaceae</taxon>
        <taxon>Heterostelium</taxon>
    </lineage>
</organism>
<dbReference type="EMBL" id="ADBJ01000036">
    <property type="protein sequence ID" value="EFA79215.1"/>
    <property type="molecule type" value="Genomic_DNA"/>
</dbReference>
<feature type="transmembrane region" description="Helical" evidence="2">
    <location>
        <begin position="52"/>
        <end position="71"/>
    </location>
</feature>
<keyword evidence="2" id="KW-1133">Transmembrane helix</keyword>
<keyword evidence="2" id="KW-0812">Transmembrane</keyword>
<evidence type="ECO:0000313" key="4">
    <source>
        <dbReference type="Proteomes" id="UP000001396"/>
    </source>
</evidence>
<keyword evidence="2" id="KW-0472">Membrane</keyword>
<keyword evidence="4" id="KW-1185">Reference proteome</keyword>
<dbReference type="Proteomes" id="UP000001396">
    <property type="component" value="Unassembled WGS sequence"/>
</dbReference>
<comment type="caution">
    <text evidence="3">The sequence shown here is derived from an EMBL/GenBank/DDBJ whole genome shotgun (WGS) entry which is preliminary data.</text>
</comment>